<evidence type="ECO:0000313" key="2">
    <source>
        <dbReference type="RefSeq" id="XP_075076408.1"/>
    </source>
</evidence>
<reference evidence="1" key="1">
    <citation type="journal article" date="2014" name="Nat. Commun.">
        <title>The tobacco genome sequence and its comparison with those of tomato and potato.</title>
        <authorList>
            <person name="Sierro N."/>
            <person name="Battey J.N."/>
            <person name="Ouadi S."/>
            <person name="Bakaher N."/>
            <person name="Bovet L."/>
            <person name="Willig A."/>
            <person name="Goepfert S."/>
            <person name="Peitsch M.C."/>
            <person name="Ivanov N.V."/>
        </authorList>
    </citation>
    <scope>NUCLEOTIDE SEQUENCE [LARGE SCALE GENOMIC DNA]</scope>
</reference>
<accession>A0AC58RUJ9</accession>
<proteinExistence type="predicted"/>
<name>A0AC58RUJ9_TOBAC</name>
<sequence>MLFDPGSTYSYVSSMFAHFLCVPRKSLGTPIYVFTLAGDFIVVHWIYWSCIVTFCGHETREDLLLLDLIDVEVIMGMDLLSPYYAILDCHAKTITLVIPKLSRLEWKGLSINASSGVISFLKARHMVEKGCLDYIAYVRDTFVETPTIDSLLVVREFSDVFPSDLPGMSPDHDIDLYIDLALGAQPITILPYCMAPKELKEQLEELLAKGFIRPSVSPWGGPMFFMKKKYGTMHMCIYYLQLTKLPLRTITRCCVLIICLTSCRVPGCCLRSTLDIIS</sequence>
<keyword evidence="1" id="KW-1185">Reference proteome</keyword>
<reference evidence="2" key="2">
    <citation type="submission" date="2025-08" db="UniProtKB">
        <authorList>
            <consortium name="RefSeq"/>
        </authorList>
    </citation>
    <scope>IDENTIFICATION</scope>
    <source>
        <tissue evidence="2">Leaf</tissue>
    </source>
</reference>
<organism evidence="1 2">
    <name type="scientific">Nicotiana tabacum</name>
    <name type="common">Common tobacco</name>
    <dbReference type="NCBI Taxonomy" id="4097"/>
    <lineage>
        <taxon>Eukaryota</taxon>
        <taxon>Viridiplantae</taxon>
        <taxon>Streptophyta</taxon>
        <taxon>Embryophyta</taxon>
        <taxon>Tracheophyta</taxon>
        <taxon>Spermatophyta</taxon>
        <taxon>Magnoliopsida</taxon>
        <taxon>eudicotyledons</taxon>
        <taxon>Gunneridae</taxon>
        <taxon>Pentapetalae</taxon>
        <taxon>asterids</taxon>
        <taxon>lamiids</taxon>
        <taxon>Solanales</taxon>
        <taxon>Solanaceae</taxon>
        <taxon>Nicotianoideae</taxon>
        <taxon>Nicotianeae</taxon>
        <taxon>Nicotiana</taxon>
    </lineage>
</organism>
<dbReference type="RefSeq" id="XP_075076408.1">
    <property type="nucleotide sequence ID" value="XM_075220307.1"/>
</dbReference>
<dbReference type="Proteomes" id="UP000790787">
    <property type="component" value="Chromosome 8"/>
</dbReference>
<gene>
    <name evidence="2" type="primary">LOC142163057</name>
</gene>
<evidence type="ECO:0000313" key="1">
    <source>
        <dbReference type="Proteomes" id="UP000790787"/>
    </source>
</evidence>
<protein>
    <submittedName>
        <fullName evidence="2">Uncharacterized protein LOC142163057</fullName>
    </submittedName>
</protein>